<dbReference type="InterPro" id="IPR014989">
    <property type="entry name" value="DUF1839"/>
</dbReference>
<accession>A0A3B1AA97</accession>
<dbReference type="AlphaFoldDB" id="A0A3B1AA97"/>
<sequence length="323" mass="36977">MYQVLSLTPGSYCRHRVHTQERDWAETNCYVDIWIELLHALGHEPLAVMPFTLAIGFEGDQWTFFKPPLSDIDELYGIDVQELAVWQPLVQHVEQQVALGKPVLVELDSYYLPDTVGMAYQIAHVKTTVAVVEIDVEKEHLGYFHGQGYYHLDGKDFLDLFRLQGEPDPAVLSPYVEIAKRRPIAPLGEAKVLDISLLLLRKHLRLLPVNNPFHAFKVKLEKDLEWLMGEDIDTFHQYSFATLRQFGACYELSATYLGWLESQGETGIVDAREAMKSISEAAKAYQFQLARAMSRKKPLDLVPIDTMAKYWDVGMTELTNKYL</sequence>
<evidence type="ECO:0000313" key="1">
    <source>
        <dbReference type="EMBL" id="VAW89726.1"/>
    </source>
</evidence>
<dbReference type="Pfam" id="PF08893">
    <property type="entry name" value="DUF1839"/>
    <property type="match status" value="1"/>
</dbReference>
<gene>
    <name evidence="1" type="ORF">MNBD_GAMMA17-2073</name>
</gene>
<dbReference type="EMBL" id="UOFQ01000151">
    <property type="protein sequence ID" value="VAW89726.1"/>
    <property type="molecule type" value="Genomic_DNA"/>
</dbReference>
<name>A0A3B1AA97_9ZZZZ</name>
<organism evidence="1">
    <name type="scientific">hydrothermal vent metagenome</name>
    <dbReference type="NCBI Taxonomy" id="652676"/>
    <lineage>
        <taxon>unclassified sequences</taxon>
        <taxon>metagenomes</taxon>
        <taxon>ecological metagenomes</taxon>
    </lineage>
</organism>
<reference evidence="1" key="1">
    <citation type="submission" date="2018-06" db="EMBL/GenBank/DDBJ databases">
        <authorList>
            <person name="Zhirakovskaya E."/>
        </authorList>
    </citation>
    <scope>NUCLEOTIDE SEQUENCE</scope>
</reference>
<protein>
    <recommendedName>
        <fullName evidence="2">DUF1839 family protein</fullName>
    </recommendedName>
</protein>
<evidence type="ECO:0008006" key="2">
    <source>
        <dbReference type="Google" id="ProtNLM"/>
    </source>
</evidence>
<proteinExistence type="predicted"/>